<evidence type="ECO:0008006" key="3">
    <source>
        <dbReference type="Google" id="ProtNLM"/>
    </source>
</evidence>
<evidence type="ECO:0000313" key="2">
    <source>
        <dbReference type="Proteomes" id="UP000076727"/>
    </source>
</evidence>
<dbReference type="AlphaFoldDB" id="A0A165U0A1"/>
<dbReference type="InterPro" id="IPR050177">
    <property type="entry name" value="Lipid_A_modif_metabolic_enz"/>
</dbReference>
<dbReference type="InterPro" id="IPR036291">
    <property type="entry name" value="NAD(P)-bd_dom_sf"/>
</dbReference>
<dbReference type="PANTHER" id="PTHR43245">
    <property type="entry name" value="BIFUNCTIONAL POLYMYXIN RESISTANCE PROTEIN ARNA"/>
    <property type="match status" value="1"/>
</dbReference>
<dbReference type="PANTHER" id="PTHR43245:SF11">
    <property type="entry name" value="LD23561P"/>
    <property type="match status" value="1"/>
</dbReference>
<dbReference type="STRING" id="1314783.A0A165U0A1"/>
<dbReference type="OrthoDB" id="16464at2759"/>
<protein>
    <recommendedName>
        <fullName evidence="3">NAD(P)-binding protein</fullName>
    </recommendedName>
</protein>
<dbReference type="EMBL" id="KV429034">
    <property type="protein sequence ID" value="KZT74205.1"/>
    <property type="molecule type" value="Genomic_DNA"/>
</dbReference>
<organism evidence="1 2">
    <name type="scientific">Daedalea quercina L-15889</name>
    <dbReference type="NCBI Taxonomy" id="1314783"/>
    <lineage>
        <taxon>Eukaryota</taxon>
        <taxon>Fungi</taxon>
        <taxon>Dikarya</taxon>
        <taxon>Basidiomycota</taxon>
        <taxon>Agaricomycotina</taxon>
        <taxon>Agaricomycetes</taxon>
        <taxon>Polyporales</taxon>
        <taxon>Fomitopsis</taxon>
    </lineage>
</organism>
<name>A0A165U0A1_9APHY</name>
<proteinExistence type="predicted"/>
<dbReference type="SUPFAM" id="SSF51735">
    <property type="entry name" value="NAD(P)-binding Rossmann-fold domains"/>
    <property type="match status" value="1"/>
</dbReference>
<keyword evidence="2" id="KW-1185">Reference proteome</keyword>
<evidence type="ECO:0000313" key="1">
    <source>
        <dbReference type="EMBL" id="KZT74205.1"/>
    </source>
</evidence>
<reference evidence="1 2" key="1">
    <citation type="journal article" date="2016" name="Mol. Biol. Evol.">
        <title>Comparative Genomics of Early-Diverging Mushroom-Forming Fungi Provides Insights into the Origins of Lignocellulose Decay Capabilities.</title>
        <authorList>
            <person name="Nagy L.G."/>
            <person name="Riley R."/>
            <person name="Tritt A."/>
            <person name="Adam C."/>
            <person name="Daum C."/>
            <person name="Floudas D."/>
            <person name="Sun H."/>
            <person name="Yadav J.S."/>
            <person name="Pangilinan J."/>
            <person name="Larsson K.H."/>
            <person name="Matsuura K."/>
            <person name="Barry K."/>
            <person name="Labutti K."/>
            <person name="Kuo R."/>
            <person name="Ohm R.A."/>
            <person name="Bhattacharya S.S."/>
            <person name="Shirouzu T."/>
            <person name="Yoshinaga Y."/>
            <person name="Martin F.M."/>
            <person name="Grigoriev I.V."/>
            <person name="Hibbett D.S."/>
        </authorList>
    </citation>
    <scope>NUCLEOTIDE SEQUENCE [LARGE SCALE GENOMIC DNA]</scope>
    <source>
        <strain evidence="1 2">L-15889</strain>
    </source>
</reference>
<dbReference type="Proteomes" id="UP000076727">
    <property type="component" value="Unassembled WGS sequence"/>
</dbReference>
<dbReference type="Gene3D" id="3.40.50.720">
    <property type="entry name" value="NAD(P)-binding Rossmann-like Domain"/>
    <property type="match status" value="1"/>
</dbReference>
<accession>A0A165U0A1</accession>
<gene>
    <name evidence="1" type="ORF">DAEQUDRAFT_702483</name>
</gene>
<sequence>MAKRNAIIFGGVNTCARALAAYLVPPEGESLVENLRIVDKYSVSPPTTYLGAEFKQVLTKPNVTYRQANLTVAATVASCFDPPEGQEAYSYVFDLTGEVQWDRPEAVQINNTLRVARHVGLEAAKRGVAAYVRLMHPFYDCKEKGTHDEKDDPKPDGVVGTWWHETLRTLGAIEGLNLVVLRKGLIYGPYIDYGSIMASIAIGAVYGYLKEPVKGLWSPGKSPLHTVHAEDVAAAFWSCAEWMASVGGRAKADELAGEEIPFHNDKSKAAEISEMVPPEQKVVAPLFNVEDDGQLPMVEVATRIAQAFGTTFGFYNFLMNAMAKFNLEDVVEDINEAHVSTWTTMITESNPPVPTTPFTAYTDIYNLKKHVVAFKADKIKRLTGWKPKHPEFTADEVREIIAKLKAEGTWPNNES</sequence>